<organism evidence="2 3">
    <name type="scientific">Mucilaginibacter gynuensis</name>
    <dbReference type="NCBI Taxonomy" id="1302236"/>
    <lineage>
        <taxon>Bacteria</taxon>
        <taxon>Pseudomonadati</taxon>
        <taxon>Bacteroidota</taxon>
        <taxon>Sphingobacteriia</taxon>
        <taxon>Sphingobacteriales</taxon>
        <taxon>Sphingobacteriaceae</taxon>
        <taxon>Mucilaginibacter</taxon>
    </lineage>
</organism>
<evidence type="ECO:0000256" key="1">
    <source>
        <dbReference type="SAM" id="MobiDB-lite"/>
    </source>
</evidence>
<sequence length="62" mass="6814">MARYSGKTPPRNTQDKKEKVKKEMLGPVKPADHPAAGTRHPVPGAGKYQQNVARKYGECDHG</sequence>
<reference evidence="3" key="1">
    <citation type="journal article" date="2019" name="Int. J. Syst. Evol. Microbiol.">
        <title>The Global Catalogue of Microorganisms (GCM) 10K type strain sequencing project: providing services to taxonomists for standard genome sequencing and annotation.</title>
        <authorList>
            <consortium name="The Broad Institute Genomics Platform"/>
            <consortium name="The Broad Institute Genome Sequencing Center for Infectious Disease"/>
            <person name="Wu L."/>
            <person name="Ma J."/>
        </authorList>
    </citation>
    <scope>NUCLEOTIDE SEQUENCE [LARGE SCALE GENOMIC DNA]</scope>
    <source>
        <strain evidence="3">JCM 17705</strain>
    </source>
</reference>
<comment type="caution">
    <text evidence="2">The sequence shown here is derived from an EMBL/GenBank/DDBJ whole genome shotgun (WGS) entry which is preliminary data.</text>
</comment>
<evidence type="ECO:0000313" key="3">
    <source>
        <dbReference type="Proteomes" id="UP001500582"/>
    </source>
</evidence>
<dbReference type="EMBL" id="BAABFT010000007">
    <property type="protein sequence ID" value="GAA4326218.1"/>
    <property type="molecule type" value="Genomic_DNA"/>
</dbReference>
<proteinExistence type="predicted"/>
<feature type="compositionally biased region" description="Basic and acidic residues" evidence="1">
    <location>
        <begin position="13"/>
        <end position="24"/>
    </location>
</feature>
<name>A0ABP8GKU5_9SPHI</name>
<feature type="region of interest" description="Disordered" evidence="1">
    <location>
        <begin position="1"/>
        <end position="62"/>
    </location>
</feature>
<accession>A0ABP8GKU5</accession>
<gene>
    <name evidence="2" type="ORF">GCM10023149_28890</name>
</gene>
<protein>
    <submittedName>
        <fullName evidence="2">Uncharacterized protein</fullName>
    </submittedName>
</protein>
<keyword evidence="3" id="KW-1185">Reference proteome</keyword>
<evidence type="ECO:0000313" key="2">
    <source>
        <dbReference type="EMBL" id="GAA4326218.1"/>
    </source>
</evidence>
<dbReference type="Proteomes" id="UP001500582">
    <property type="component" value="Unassembled WGS sequence"/>
</dbReference>